<dbReference type="PRINTS" id="PR00154">
    <property type="entry name" value="AMPBINDING"/>
</dbReference>
<keyword evidence="1" id="KW-0596">Phosphopantetheine</keyword>
<dbReference type="Pfam" id="PF00550">
    <property type="entry name" value="PP-binding"/>
    <property type="match status" value="1"/>
</dbReference>
<dbReference type="InterPro" id="IPR000873">
    <property type="entry name" value="AMP-dep_synth/lig_dom"/>
</dbReference>
<sequence>MFNTRANKASDQSPTIPTASATLAELWERTVRSRPSSPAIVTNGETLSYDEVNARANRVARLLLDEGAGPGRLVALALPRSSHLVISVLAAAKAGAVFLPLDVNHPRERLSYQLADARPALLCTVQSAASKLPDGIEMPRILLDSPERTALLDALPATDLTEDERGGPLAATDLAYVIYTSGSTGRPKGVALTGAGLPALAAAKVTAMRVTEDSRVLQFASPGFDAYLTELLAAFTAGATLVVPGTDTLAGDPLRKALRDGRVSHAVLPPAAVATMSPDAVPDLRVLVVAGEACPAGLVEQWAPGRLLINAYGPTECTVCATMTGPLTPTDEVTIGRPIPGVSVYILDAERRPAAPGEIGELYLSGAGLAQGYLNSPDLTAQMFVPNPFAADGERMYRTGDLASRRADGDILFHGRIDAQVELRGFRIELGEVESVLSQHPDVAQAVAVLWTDPAEGPQLVTYVVPAPGTTPSAGELREHAGRFLPDFMVPSAFTTIDAVPLTPGGKTDRAGLPDPVKATQPAGLGPRTPAEKVLCDIFRDLFDLVEIDVRSNFFEMGGNSILAVDLIQRAQEAGLTLMPRTVIDHPTIEQLAATATLEE</sequence>
<evidence type="ECO:0000256" key="2">
    <source>
        <dbReference type="ARBA" id="ARBA00022553"/>
    </source>
</evidence>
<dbReference type="Gene3D" id="1.10.1200.10">
    <property type="entry name" value="ACP-like"/>
    <property type="match status" value="1"/>
</dbReference>
<proteinExistence type="predicted"/>
<dbReference type="InterPro" id="IPR025110">
    <property type="entry name" value="AMP-bd_C"/>
</dbReference>
<keyword evidence="2" id="KW-0597">Phosphoprotein</keyword>
<dbReference type="SMART" id="SM00823">
    <property type="entry name" value="PKS_PP"/>
    <property type="match status" value="1"/>
</dbReference>
<dbReference type="Pfam" id="PF00501">
    <property type="entry name" value="AMP-binding"/>
    <property type="match status" value="1"/>
</dbReference>
<evidence type="ECO:0000313" key="6">
    <source>
        <dbReference type="Proteomes" id="UP001432209"/>
    </source>
</evidence>
<dbReference type="PROSITE" id="PS00455">
    <property type="entry name" value="AMP_BINDING"/>
    <property type="match status" value="1"/>
</dbReference>
<evidence type="ECO:0000259" key="4">
    <source>
        <dbReference type="PROSITE" id="PS50075"/>
    </source>
</evidence>
<dbReference type="RefSeq" id="WP_329081407.1">
    <property type="nucleotide sequence ID" value="NZ_CP109421.1"/>
</dbReference>
<dbReference type="Pfam" id="PF13193">
    <property type="entry name" value="AMP-binding_C"/>
    <property type="match status" value="1"/>
</dbReference>
<dbReference type="Gene3D" id="3.40.50.12780">
    <property type="entry name" value="N-terminal domain of ligase-like"/>
    <property type="match status" value="1"/>
</dbReference>
<protein>
    <submittedName>
        <fullName evidence="5">Amino acid adenylation domain-containing protein</fullName>
    </submittedName>
</protein>
<feature type="region of interest" description="Disordered" evidence="3">
    <location>
        <begin position="505"/>
        <end position="526"/>
    </location>
</feature>
<name>A0ABZ2AIR4_STRNV</name>
<dbReference type="Proteomes" id="UP001432209">
    <property type="component" value="Chromosome"/>
</dbReference>
<dbReference type="InterPro" id="IPR020845">
    <property type="entry name" value="AMP-binding_CS"/>
</dbReference>
<dbReference type="InterPro" id="IPR009081">
    <property type="entry name" value="PP-bd_ACP"/>
</dbReference>
<dbReference type="NCBIfam" id="TIGR01733">
    <property type="entry name" value="AA-adenyl-dom"/>
    <property type="match status" value="1"/>
</dbReference>
<dbReference type="EMBL" id="CP109495">
    <property type="protein sequence ID" value="WUX56612.1"/>
    <property type="molecule type" value="Genomic_DNA"/>
</dbReference>
<dbReference type="InterPro" id="IPR045851">
    <property type="entry name" value="AMP-bd_C_sf"/>
</dbReference>
<dbReference type="CDD" id="cd17652">
    <property type="entry name" value="A_NRPS_CmdD_like"/>
    <property type="match status" value="1"/>
</dbReference>
<dbReference type="PANTHER" id="PTHR45527">
    <property type="entry name" value="NONRIBOSOMAL PEPTIDE SYNTHETASE"/>
    <property type="match status" value="1"/>
</dbReference>
<dbReference type="PROSITE" id="PS50075">
    <property type="entry name" value="CARRIER"/>
    <property type="match status" value="1"/>
</dbReference>
<keyword evidence="6" id="KW-1185">Reference proteome</keyword>
<dbReference type="InterPro" id="IPR020459">
    <property type="entry name" value="AMP-binding"/>
</dbReference>
<dbReference type="Gene3D" id="3.30.300.30">
    <property type="match status" value="1"/>
</dbReference>
<gene>
    <name evidence="5" type="ORF">OG442_36635</name>
</gene>
<evidence type="ECO:0000313" key="5">
    <source>
        <dbReference type="EMBL" id="WUX56612.1"/>
    </source>
</evidence>
<dbReference type="InterPro" id="IPR006162">
    <property type="entry name" value="Ppantetheine_attach_site"/>
</dbReference>
<dbReference type="SUPFAM" id="SSF47336">
    <property type="entry name" value="ACP-like"/>
    <property type="match status" value="1"/>
</dbReference>
<dbReference type="PANTHER" id="PTHR45527:SF1">
    <property type="entry name" value="FATTY ACID SYNTHASE"/>
    <property type="match status" value="1"/>
</dbReference>
<dbReference type="SUPFAM" id="SSF56801">
    <property type="entry name" value="Acetyl-CoA synthetase-like"/>
    <property type="match status" value="1"/>
</dbReference>
<accession>A0ABZ2AIR4</accession>
<dbReference type="InterPro" id="IPR042099">
    <property type="entry name" value="ANL_N_sf"/>
</dbReference>
<evidence type="ECO:0000256" key="3">
    <source>
        <dbReference type="SAM" id="MobiDB-lite"/>
    </source>
</evidence>
<dbReference type="InterPro" id="IPR036736">
    <property type="entry name" value="ACP-like_sf"/>
</dbReference>
<reference evidence="5" key="1">
    <citation type="submission" date="2022-10" db="EMBL/GenBank/DDBJ databases">
        <title>The complete genomes of actinobacterial strains from the NBC collection.</title>
        <authorList>
            <person name="Joergensen T.S."/>
            <person name="Alvarez Arevalo M."/>
            <person name="Sterndorff E.B."/>
            <person name="Faurdal D."/>
            <person name="Vuksanovic O."/>
            <person name="Mourched A.-S."/>
            <person name="Charusanti P."/>
            <person name="Shaw S."/>
            <person name="Blin K."/>
            <person name="Weber T."/>
        </authorList>
    </citation>
    <scope>NUCLEOTIDE SEQUENCE</scope>
    <source>
        <strain evidence="5">NBC_01432</strain>
    </source>
</reference>
<evidence type="ECO:0000256" key="1">
    <source>
        <dbReference type="ARBA" id="ARBA00022450"/>
    </source>
</evidence>
<dbReference type="PROSITE" id="PS00012">
    <property type="entry name" value="PHOSPHOPANTETHEINE"/>
    <property type="match status" value="1"/>
</dbReference>
<organism evidence="5 6">
    <name type="scientific">Streptomyces niveus</name>
    <name type="common">Streptomyces spheroides</name>
    <dbReference type="NCBI Taxonomy" id="193462"/>
    <lineage>
        <taxon>Bacteria</taxon>
        <taxon>Bacillati</taxon>
        <taxon>Actinomycetota</taxon>
        <taxon>Actinomycetes</taxon>
        <taxon>Kitasatosporales</taxon>
        <taxon>Streptomycetaceae</taxon>
        <taxon>Streptomyces</taxon>
    </lineage>
</organism>
<dbReference type="InterPro" id="IPR010071">
    <property type="entry name" value="AA_adenyl_dom"/>
</dbReference>
<feature type="domain" description="Carrier" evidence="4">
    <location>
        <begin position="526"/>
        <end position="600"/>
    </location>
</feature>
<dbReference type="InterPro" id="IPR020806">
    <property type="entry name" value="PKS_PP-bd"/>
</dbReference>